<organism evidence="1 2">
    <name type="scientific">Xylaria arbuscula</name>
    <dbReference type="NCBI Taxonomy" id="114810"/>
    <lineage>
        <taxon>Eukaryota</taxon>
        <taxon>Fungi</taxon>
        <taxon>Dikarya</taxon>
        <taxon>Ascomycota</taxon>
        <taxon>Pezizomycotina</taxon>
        <taxon>Sordariomycetes</taxon>
        <taxon>Xylariomycetidae</taxon>
        <taxon>Xylariales</taxon>
        <taxon>Xylariaceae</taxon>
        <taxon>Xylaria</taxon>
    </lineage>
</organism>
<evidence type="ECO:0000313" key="2">
    <source>
        <dbReference type="Proteomes" id="UP001148614"/>
    </source>
</evidence>
<name>A0A9W8TGZ3_9PEZI</name>
<reference evidence="1" key="1">
    <citation type="submission" date="2022-07" db="EMBL/GenBank/DDBJ databases">
        <title>Genome Sequence of Xylaria arbuscula.</title>
        <authorList>
            <person name="Buettner E."/>
        </authorList>
    </citation>
    <scope>NUCLEOTIDE SEQUENCE</scope>
    <source>
        <strain evidence="1">VT107</strain>
    </source>
</reference>
<dbReference type="Proteomes" id="UP001148614">
    <property type="component" value="Unassembled WGS sequence"/>
</dbReference>
<sequence length="74" mass="8122">MGNVLKLRELRRRGIPDLQPVDIIAHNLAQMRRQRGPVNLLAAAALANALVDLDDDAREPVLVDVDLLVVGYLA</sequence>
<accession>A0A9W8TGZ3</accession>
<protein>
    <submittedName>
        <fullName evidence="1">Uncharacterized protein</fullName>
    </submittedName>
</protein>
<keyword evidence="2" id="KW-1185">Reference proteome</keyword>
<gene>
    <name evidence="1" type="ORF">NPX13_g9996</name>
</gene>
<dbReference type="AlphaFoldDB" id="A0A9W8TGZ3"/>
<proteinExistence type="predicted"/>
<dbReference type="EMBL" id="JANPWZ010002651">
    <property type="protein sequence ID" value="KAJ3557107.1"/>
    <property type="molecule type" value="Genomic_DNA"/>
</dbReference>
<evidence type="ECO:0000313" key="1">
    <source>
        <dbReference type="EMBL" id="KAJ3557107.1"/>
    </source>
</evidence>
<comment type="caution">
    <text evidence="1">The sequence shown here is derived from an EMBL/GenBank/DDBJ whole genome shotgun (WGS) entry which is preliminary data.</text>
</comment>